<name>B8IMA7_METNO</name>
<reference evidence="2 3" key="1">
    <citation type="submission" date="2009-01" db="EMBL/GenBank/DDBJ databases">
        <title>Complete sequence of chromosome of Methylobacterium nodulans ORS 2060.</title>
        <authorList>
            <consortium name="US DOE Joint Genome Institute"/>
            <person name="Lucas S."/>
            <person name="Copeland A."/>
            <person name="Lapidus A."/>
            <person name="Glavina del Rio T."/>
            <person name="Dalin E."/>
            <person name="Tice H."/>
            <person name="Bruce D."/>
            <person name="Goodwin L."/>
            <person name="Pitluck S."/>
            <person name="Sims D."/>
            <person name="Brettin T."/>
            <person name="Detter J.C."/>
            <person name="Han C."/>
            <person name="Larimer F."/>
            <person name="Land M."/>
            <person name="Hauser L."/>
            <person name="Kyrpides N."/>
            <person name="Ivanova N."/>
            <person name="Marx C.J."/>
            <person name="Richardson P."/>
        </authorList>
    </citation>
    <scope>NUCLEOTIDE SEQUENCE [LARGE SCALE GENOMIC DNA]</scope>
    <source>
        <strain evidence="3">LMG 21967 / CNCM I-2342 / ORS 2060</strain>
    </source>
</reference>
<dbReference type="HOGENOM" id="CLU_1160010_0_0_5"/>
<gene>
    <name evidence="2" type="ordered locus">Mnod_3372</name>
</gene>
<dbReference type="InterPro" id="IPR052189">
    <property type="entry name" value="L-asp_N-monooxygenase_NS-form"/>
</dbReference>
<sequence>MSRRAAPNRLRMLASSLTISPFELVVTKHHFLDATGIGRIDESADPLLHRLTARGLVRPRPFRLGLDVGPDYRVRGVRPGRLWTLGPLLRGAPWECLAAPDIRNQAVEVAALIGAEVDAAPDLRRAPAFARRALSRFRWGTSGRASGTKPLRFGMATRGRLSASSSASFGSRQFRWRSSGSRRRRARSSLPAMPPVEPGQAITRTNVTSPLGRSRARAGTPPRHSGRAHHLRGHGLRLG</sequence>
<feature type="compositionally biased region" description="Polar residues" evidence="1">
    <location>
        <begin position="202"/>
        <end position="211"/>
    </location>
</feature>
<dbReference type="EMBL" id="CP001349">
    <property type="protein sequence ID" value="ACL58293.1"/>
    <property type="molecule type" value="Genomic_DNA"/>
</dbReference>
<proteinExistence type="predicted"/>
<keyword evidence="3" id="KW-1185">Reference proteome</keyword>
<accession>B8IMA7</accession>
<dbReference type="PANTHER" id="PTHR40254">
    <property type="entry name" value="BLR0577 PROTEIN"/>
    <property type="match status" value="1"/>
</dbReference>
<dbReference type="Proteomes" id="UP000008207">
    <property type="component" value="Chromosome"/>
</dbReference>
<dbReference type="KEGG" id="mno:Mnod_3372"/>
<dbReference type="PANTHER" id="PTHR40254:SF1">
    <property type="entry name" value="BLR0577 PROTEIN"/>
    <property type="match status" value="1"/>
</dbReference>
<feature type="compositionally biased region" description="Basic residues" evidence="1">
    <location>
        <begin position="224"/>
        <end position="239"/>
    </location>
</feature>
<dbReference type="eggNOG" id="COG4529">
    <property type="taxonomic scope" value="Bacteria"/>
</dbReference>
<dbReference type="STRING" id="460265.Mnod_3372"/>
<dbReference type="AlphaFoldDB" id="B8IMA7"/>
<evidence type="ECO:0000313" key="3">
    <source>
        <dbReference type="Proteomes" id="UP000008207"/>
    </source>
</evidence>
<evidence type="ECO:0000313" key="2">
    <source>
        <dbReference type="EMBL" id="ACL58293.1"/>
    </source>
</evidence>
<organism evidence="2 3">
    <name type="scientific">Methylobacterium nodulans (strain LMG 21967 / CNCM I-2342 / ORS 2060)</name>
    <dbReference type="NCBI Taxonomy" id="460265"/>
    <lineage>
        <taxon>Bacteria</taxon>
        <taxon>Pseudomonadati</taxon>
        <taxon>Pseudomonadota</taxon>
        <taxon>Alphaproteobacteria</taxon>
        <taxon>Hyphomicrobiales</taxon>
        <taxon>Methylobacteriaceae</taxon>
        <taxon>Methylobacterium</taxon>
    </lineage>
</organism>
<evidence type="ECO:0000256" key="1">
    <source>
        <dbReference type="SAM" id="MobiDB-lite"/>
    </source>
</evidence>
<feature type="region of interest" description="Disordered" evidence="1">
    <location>
        <begin position="172"/>
        <end position="239"/>
    </location>
</feature>
<protein>
    <submittedName>
        <fullName evidence="2">Uncharacterized protein</fullName>
    </submittedName>
</protein>